<evidence type="ECO:0000313" key="5">
    <source>
        <dbReference type="Proteomes" id="UP000569732"/>
    </source>
</evidence>
<sequence>MSLVNLNNSLAQSGTLSRTASLPRQPNNIKEGISAQLTKSTEELTLQFSEKEERKAKSGTNKLNNYDIELDKRIEKIEALREVYQLLEEDGSEDTLKNQSQQLYHYLNHDGDLDEWHKSSDFEPLKKFIILKEVESCLRDDNNEKLVDKISKDISIYLLGHGQAIQAGFNIADTIAENIANNNQQRQLRENYYETIIGSETIRGIFTKLLDTVAEDEFINALDAFTLAVSADLNANHPSMATQYLKGIFNDLESSNGARSIVEDCRCLLNKADLNNQISISAVMLAKQAVFFTEIEFVSSDFEELTARGIVTDPAETLSFVNGFYSIMCKLPKKLWAEEPGRQEILSAMLQHIDQKTIEECGSSQFDIRYRL</sequence>
<dbReference type="Pfam" id="PF09059">
    <property type="entry name" value="TyeA"/>
    <property type="match status" value="1"/>
</dbReference>
<keyword evidence="1" id="KW-0175">Coiled coil</keyword>
<name>A0A853IFB2_9GAMM</name>
<dbReference type="GO" id="GO:0019867">
    <property type="term" value="C:outer membrane"/>
    <property type="evidence" value="ECO:0007669"/>
    <property type="project" value="InterPro"/>
</dbReference>
<comment type="caution">
    <text evidence="4">The sequence shown here is derived from an EMBL/GenBank/DDBJ whole genome shotgun (WGS) entry which is preliminary data.</text>
</comment>
<proteinExistence type="predicted"/>
<evidence type="ECO:0000256" key="1">
    <source>
        <dbReference type="SAM" id="Coils"/>
    </source>
</evidence>
<dbReference type="GO" id="GO:0046903">
    <property type="term" value="P:secretion"/>
    <property type="evidence" value="ECO:0007669"/>
    <property type="project" value="InterPro"/>
</dbReference>
<feature type="coiled-coil region" evidence="1">
    <location>
        <begin position="63"/>
        <end position="90"/>
    </location>
</feature>
<dbReference type="Pfam" id="PF07201">
    <property type="entry name" value="HrpJ"/>
    <property type="match status" value="1"/>
</dbReference>
<evidence type="ECO:0000259" key="3">
    <source>
        <dbReference type="Pfam" id="PF09059"/>
    </source>
</evidence>
<dbReference type="Proteomes" id="UP000569732">
    <property type="component" value="Unassembled WGS sequence"/>
</dbReference>
<dbReference type="InterPro" id="IPR010812">
    <property type="entry name" value="HrpJ-like"/>
</dbReference>
<organism evidence="4 5">
    <name type="scientific">Spartinivicinus marinus</name>
    <dbReference type="NCBI Taxonomy" id="2994442"/>
    <lineage>
        <taxon>Bacteria</taxon>
        <taxon>Pseudomonadati</taxon>
        <taxon>Pseudomonadota</taxon>
        <taxon>Gammaproteobacteria</taxon>
        <taxon>Oceanospirillales</taxon>
        <taxon>Zooshikellaceae</taxon>
        <taxon>Spartinivicinus</taxon>
    </lineage>
</organism>
<gene>
    <name evidence="4" type="ORF">H0A36_09185</name>
</gene>
<feature type="domain" description="Hypersensitivity response secretion-like HrpJ" evidence="2">
    <location>
        <begin position="48"/>
        <end position="211"/>
    </location>
</feature>
<dbReference type="Gene3D" id="1.10.150.630">
    <property type="match status" value="1"/>
</dbReference>
<keyword evidence="5" id="KW-1185">Reference proteome</keyword>
<dbReference type="EMBL" id="JACCKB010000011">
    <property type="protein sequence ID" value="NYZ66186.1"/>
    <property type="molecule type" value="Genomic_DNA"/>
</dbReference>
<evidence type="ECO:0000259" key="2">
    <source>
        <dbReference type="Pfam" id="PF07201"/>
    </source>
</evidence>
<dbReference type="InterPro" id="IPR015144">
    <property type="entry name" value="T3SS_TyeA"/>
</dbReference>
<evidence type="ECO:0000313" key="4">
    <source>
        <dbReference type="EMBL" id="NYZ66186.1"/>
    </source>
</evidence>
<accession>A0A853IFB2</accession>
<dbReference type="SUPFAM" id="SSF140591">
    <property type="entry name" value="Type III secretion system domain"/>
    <property type="match status" value="2"/>
</dbReference>
<reference evidence="4 5" key="1">
    <citation type="submission" date="2020-07" db="EMBL/GenBank/DDBJ databases">
        <title>Endozoicomonas sp. nov., isolated from sediment.</title>
        <authorList>
            <person name="Gu T."/>
        </authorList>
    </citation>
    <scope>NUCLEOTIDE SEQUENCE [LARGE SCALE GENOMIC DNA]</scope>
    <source>
        <strain evidence="4 5">SM1973</strain>
    </source>
</reference>
<dbReference type="AlphaFoldDB" id="A0A853IFB2"/>
<feature type="domain" description="Type III secretion system effector delivery regulator TyeA" evidence="3">
    <location>
        <begin position="293"/>
        <end position="360"/>
    </location>
</feature>
<dbReference type="RefSeq" id="WP_180568216.1">
    <property type="nucleotide sequence ID" value="NZ_JACCKB010000011.1"/>
</dbReference>
<protein>
    <submittedName>
        <fullName evidence="4">Uncharacterized protein</fullName>
    </submittedName>
</protein>